<accession>A0A2V3PK78</accession>
<organism evidence="5 6">
    <name type="scientific">Dysgonomonas alginatilytica</name>
    <dbReference type="NCBI Taxonomy" id="1605892"/>
    <lineage>
        <taxon>Bacteria</taxon>
        <taxon>Pseudomonadati</taxon>
        <taxon>Bacteroidota</taxon>
        <taxon>Bacteroidia</taxon>
        <taxon>Bacteroidales</taxon>
        <taxon>Dysgonomonadaceae</taxon>
        <taxon>Dysgonomonas</taxon>
    </lineage>
</organism>
<dbReference type="SUPFAM" id="SSF56349">
    <property type="entry name" value="DNA breaking-rejoining enzymes"/>
    <property type="match status" value="1"/>
</dbReference>
<dbReference type="InterPro" id="IPR025269">
    <property type="entry name" value="SAM-like_dom"/>
</dbReference>
<feature type="domain" description="Tyr recombinase" evidence="4">
    <location>
        <begin position="237"/>
        <end position="427"/>
    </location>
</feature>
<dbReference type="CDD" id="cd01185">
    <property type="entry name" value="INTN1_C_like"/>
    <property type="match status" value="1"/>
</dbReference>
<reference evidence="5 6" key="1">
    <citation type="submission" date="2018-03" db="EMBL/GenBank/DDBJ databases">
        <title>Genomic Encyclopedia of Archaeal and Bacterial Type Strains, Phase II (KMG-II): from individual species to whole genera.</title>
        <authorList>
            <person name="Goeker M."/>
        </authorList>
    </citation>
    <scope>NUCLEOTIDE SEQUENCE [LARGE SCALE GENOMIC DNA]</scope>
    <source>
        <strain evidence="5 6">DSM 100214</strain>
    </source>
</reference>
<dbReference type="PROSITE" id="PS51898">
    <property type="entry name" value="TYR_RECOMBINASE"/>
    <property type="match status" value="1"/>
</dbReference>
<name>A0A2V3PK78_9BACT</name>
<dbReference type="Gene3D" id="1.10.150.130">
    <property type="match status" value="1"/>
</dbReference>
<dbReference type="InterPro" id="IPR010998">
    <property type="entry name" value="Integrase_recombinase_N"/>
</dbReference>
<dbReference type="InterPro" id="IPR002104">
    <property type="entry name" value="Integrase_catalytic"/>
</dbReference>
<proteinExistence type="inferred from homology"/>
<dbReference type="OrthoDB" id="1493636at2"/>
<dbReference type="Proteomes" id="UP000247973">
    <property type="component" value="Unassembled WGS sequence"/>
</dbReference>
<protein>
    <submittedName>
        <fullName evidence="5">Integrase-like protein</fullName>
    </submittedName>
</protein>
<keyword evidence="3" id="KW-0233">DNA recombination</keyword>
<gene>
    <name evidence="5" type="ORF">CLV62_12548</name>
</gene>
<comment type="similarity">
    <text evidence="1">Belongs to the 'phage' integrase family.</text>
</comment>
<dbReference type="RefSeq" id="WP_110311836.1">
    <property type="nucleotide sequence ID" value="NZ_QICL01000025.1"/>
</dbReference>
<dbReference type="PANTHER" id="PTHR30349">
    <property type="entry name" value="PHAGE INTEGRASE-RELATED"/>
    <property type="match status" value="1"/>
</dbReference>
<evidence type="ECO:0000259" key="4">
    <source>
        <dbReference type="PROSITE" id="PS51898"/>
    </source>
</evidence>
<dbReference type="InterPro" id="IPR011010">
    <property type="entry name" value="DNA_brk_join_enz"/>
</dbReference>
<dbReference type="Gene3D" id="1.10.443.10">
    <property type="entry name" value="Intergrase catalytic core"/>
    <property type="match status" value="1"/>
</dbReference>
<keyword evidence="2" id="KW-0238">DNA-binding</keyword>
<evidence type="ECO:0000313" key="6">
    <source>
        <dbReference type="Proteomes" id="UP000247973"/>
    </source>
</evidence>
<evidence type="ECO:0000256" key="1">
    <source>
        <dbReference type="ARBA" id="ARBA00008857"/>
    </source>
</evidence>
<evidence type="ECO:0000256" key="2">
    <source>
        <dbReference type="ARBA" id="ARBA00023125"/>
    </source>
</evidence>
<dbReference type="Pfam" id="PF00589">
    <property type="entry name" value="Phage_integrase"/>
    <property type="match status" value="1"/>
</dbReference>
<dbReference type="AlphaFoldDB" id="A0A2V3PK78"/>
<keyword evidence="6" id="KW-1185">Reference proteome</keyword>
<dbReference type="InterPro" id="IPR013762">
    <property type="entry name" value="Integrase-like_cat_sf"/>
</dbReference>
<comment type="caution">
    <text evidence="5">The sequence shown here is derived from an EMBL/GenBank/DDBJ whole genome shotgun (WGS) entry which is preliminary data.</text>
</comment>
<dbReference type="InterPro" id="IPR050090">
    <property type="entry name" value="Tyrosine_recombinase_XerCD"/>
</dbReference>
<dbReference type="GO" id="GO:0006310">
    <property type="term" value="P:DNA recombination"/>
    <property type="evidence" value="ECO:0007669"/>
    <property type="project" value="UniProtKB-KW"/>
</dbReference>
<dbReference type="PANTHER" id="PTHR30349:SF64">
    <property type="entry name" value="PROPHAGE INTEGRASE INTD-RELATED"/>
    <property type="match status" value="1"/>
</dbReference>
<evidence type="ECO:0000256" key="3">
    <source>
        <dbReference type="ARBA" id="ARBA00023172"/>
    </source>
</evidence>
<dbReference type="GO" id="GO:0015074">
    <property type="term" value="P:DNA integration"/>
    <property type="evidence" value="ECO:0007669"/>
    <property type="project" value="InterPro"/>
</dbReference>
<dbReference type="Pfam" id="PF13102">
    <property type="entry name" value="Phage_int_SAM_5"/>
    <property type="match status" value="1"/>
</dbReference>
<evidence type="ECO:0000313" key="5">
    <source>
        <dbReference type="EMBL" id="PXV61215.1"/>
    </source>
</evidence>
<dbReference type="GO" id="GO:0003677">
    <property type="term" value="F:DNA binding"/>
    <property type="evidence" value="ECO:0007669"/>
    <property type="project" value="UniProtKB-KW"/>
</dbReference>
<sequence>MAGLEPKYTIREPNSIEPTYIRVNIRYKYKELKVDTGDKIIPILWDKDNQRPTTDRKTLRNLHPLVLKELQYISLHLDEIDYFIRDLVLDLKRDKTISLEIIKDKLSEFLGRKKEDEPIPPAIITDYYDNLIERMSNGTFLTDKGTVYTPGTIKMHSVCKNQIASFGDIWGQLAFDSVSNDFYTKFITYCHSKNYKQNTIGRAIKSLKFVMKVAYKESFHTNEIFKDEDFKANMEDVDNIYLRVDELKAMYDLDLSNDKVRERARDLFLIGCYTGQRFSDYSRFRPEHIKSTSNGTKVIDIVTKKTKQRVIIPFLFPELDILLKKYNYHSPKAYEQDLNEQIKEVGKRAGITGDIIIAEKKGGKMIETLYKKHDLIKTHTARRSCATNLFKMGYVPLEIMKITGHTSEATFLKYIKVSKEENAEIMMSKINEKENDKRSE</sequence>
<dbReference type="EMBL" id="QICL01000025">
    <property type="protein sequence ID" value="PXV61215.1"/>
    <property type="molecule type" value="Genomic_DNA"/>
</dbReference>